<evidence type="ECO:0000256" key="4">
    <source>
        <dbReference type="ARBA" id="ARBA00022840"/>
    </source>
</evidence>
<evidence type="ECO:0000256" key="6">
    <source>
        <dbReference type="SAM" id="MobiDB-lite"/>
    </source>
</evidence>
<feature type="region of interest" description="Disordered" evidence="6">
    <location>
        <begin position="16"/>
        <end position="137"/>
    </location>
</feature>
<feature type="short sequence motif" description="Q motif" evidence="5">
    <location>
        <begin position="181"/>
        <end position="209"/>
    </location>
</feature>
<dbReference type="Gene3D" id="3.40.50.300">
    <property type="entry name" value="P-loop containing nucleotide triphosphate hydrolases"/>
    <property type="match status" value="1"/>
</dbReference>
<feature type="domain" description="DEAD-box RNA helicase Q" evidence="7">
    <location>
        <begin position="181"/>
        <end position="209"/>
    </location>
</feature>
<gene>
    <name evidence="8" type="primary">DDX52</name>
    <name evidence="8" type="ORF">FOL47_005531</name>
</gene>
<keyword evidence="9" id="KW-1185">Reference proteome</keyword>
<dbReference type="PROSITE" id="PS51195">
    <property type="entry name" value="Q_MOTIF"/>
    <property type="match status" value="1"/>
</dbReference>
<keyword evidence="3" id="KW-0347">Helicase</keyword>
<organism evidence="8 9">
    <name type="scientific">Perkinsus chesapeaki</name>
    <name type="common">Clam parasite</name>
    <name type="synonym">Perkinsus andrewsi</name>
    <dbReference type="NCBI Taxonomy" id="330153"/>
    <lineage>
        <taxon>Eukaryota</taxon>
        <taxon>Sar</taxon>
        <taxon>Alveolata</taxon>
        <taxon>Perkinsozoa</taxon>
        <taxon>Perkinsea</taxon>
        <taxon>Perkinsida</taxon>
        <taxon>Perkinsidae</taxon>
        <taxon>Perkinsus</taxon>
    </lineage>
</organism>
<keyword evidence="1" id="KW-0547">Nucleotide-binding</keyword>
<keyword evidence="4" id="KW-0067">ATP-binding</keyword>
<dbReference type="GO" id="GO:0003724">
    <property type="term" value="F:RNA helicase activity"/>
    <property type="evidence" value="ECO:0007669"/>
    <property type="project" value="InterPro"/>
</dbReference>
<evidence type="ECO:0000256" key="3">
    <source>
        <dbReference type="ARBA" id="ARBA00022806"/>
    </source>
</evidence>
<proteinExistence type="predicted"/>
<feature type="region of interest" description="Disordered" evidence="6">
    <location>
        <begin position="155"/>
        <end position="181"/>
    </location>
</feature>
<dbReference type="InterPro" id="IPR027417">
    <property type="entry name" value="P-loop_NTPase"/>
</dbReference>
<feature type="non-terminal residue" evidence="8">
    <location>
        <position position="229"/>
    </location>
</feature>
<comment type="caution">
    <text evidence="8">The sequence shown here is derived from an EMBL/GenBank/DDBJ whole genome shotgun (WGS) entry which is preliminary data.</text>
</comment>
<feature type="compositionally biased region" description="Basic residues" evidence="6">
    <location>
        <begin position="61"/>
        <end position="78"/>
    </location>
</feature>
<keyword evidence="2" id="KW-0378">Hydrolase</keyword>
<dbReference type="Proteomes" id="UP000591131">
    <property type="component" value="Unassembled WGS sequence"/>
</dbReference>
<dbReference type="GO" id="GO:0005524">
    <property type="term" value="F:ATP binding"/>
    <property type="evidence" value="ECO:0007669"/>
    <property type="project" value="UniProtKB-KW"/>
</dbReference>
<dbReference type="OrthoDB" id="360161at2759"/>
<dbReference type="SUPFAM" id="SSF52540">
    <property type="entry name" value="P-loop containing nucleoside triphosphate hydrolases"/>
    <property type="match status" value="1"/>
</dbReference>
<sequence length="229" mass="24936">MNSYFDILRAGTVLGRRSKKDDNISNHHKGNANPGTIQKASSIFLGGGEDNNNKGKELNGKAKRHSHRGGGGGKKKNKGLIEEGIDEDGDKADINVFDGDKQEDNNEGSRRDYSTIENGGDERGEGGEEEIKKGKKNKIISPARRLEMANHYRKENKIGVSGTSNPPDPILTFNEGDNHHDDIDDNRISKWLKDAMVNSGFPTPTPIQSQAIPLMLTGQHLLAQAPTGS</sequence>
<dbReference type="AlphaFoldDB" id="A0A7J6LX58"/>
<feature type="compositionally biased region" description="Basic and acidic residues" evidence="6">
    <location>
        <begin position="98"/>
        <end position="132"/>
    </location>
</feature>
<reference evidence="8 9" key="1">
    <citation type="submission" date="2020-04" db="EMBL/GenBank/DDBJ databases">
        <title>Perkinsus chesapeaki whole genome sequence.</title>
        <authorList>
            <person name="Bogema D.R."/>
        </authorList>
    </citation>
    <scope>NUCLEOTIDE SEQUENCE [LARGE SCALE GENOMIC DNA]</scope>
    <source>
        <strain evidence="8">ATCC PRA-425</strain>
    </source>
</reference>
<accession>A0A7J6LX58</accession>
<name>A0A7J6LX58_PERCH</name>
<dbReference type="GO" id="GO:0016787">
    <property type="term" value="F:hydrolase activity"/>
    <property type="evidence" value="ECO:0007669"/>
    <property type="project" value="UniProtKB-KW"/>
</dbReference>
<dbReference type="InterPro" id="IPR014014">
    <property type="entry name" value="RNA_helicase_DEAD_Q_motif"/>
</dbReference>
<feature type="compositionally biased region" description="Basic and acidic residues" evidence="6">
    <location>
        <begin position="51"/>
        <end position="60"/>
    </location>
</feature>
<protein>
    <submittedName>
        <fullName evidence="8">DEAD (Asp-Glu-Ala-Asp) box polypeptide 52</fullName>
    </submittedName>
</protein>
<evidence type="ECO:0000313" key="8">
    <source>
        <dbReference type="EMBL" id="KAF4663863.1"/>
    </source>
</evidence>
<evidence type="ECO:0000259" key="7">
    <source>
        <dbReference type="PROSITE" id="PS51195"/>
    </source>
</evidence>
<evidence type="ECO:0000256" key="1">
    <source>
        <dbReference type="ARBA" id="ARBA00022741"/>
    </source>
</evidence>
<evidence type="ECO:0000256" key="5">
    <source>
        <dbReference type="PROSITE-ProRule" id="PRU00552"/>
    </source>
</evidence>
<dbReference type="EMBL" id="JAAPAO010000304">
    <property type="protein sequence ID" value="KAF4663863.1"/>
    <property type="molecule type" value="Genomic_DNA"/>
</dbReference>
<evidence type="ECO:0000256" key="2">
    <source>
        <dbReference type="ARBA" id="ARBA00022801"/>
    </source>
</evidence>
<evidence type="ECO:0000313" key="9">
    <source>
        <dbReference type="Proteomes" id="UP000591131"/>
    </source>
</evidence>